<evidence type="ECO:0000313" key="2">
    <source>
        <dbReference type="EMBL" id="CUS57067.1"/>
    </source>
</evidence>
<organism evidence="2">
    <name type="scientific">hydrothermal vent metagenome</name>
    <dbReference type="NCBI Taxonomy" id="652676"/>
    <lineage>
        <taxon>unclassified sequences</taxon>
        <taxon>metagenomes</taxon>
        <taxon>ecological metagenomes</taxon>
    </lineage>
</organism>
<gene>
    <name evidence="2" type="ORF">MGWOODY_Hyp670</name>
</gene>
<dbReference type="AlphaFoldDB" id="A0A160U1M3"/>
<dbReference type="GO" id="GO:0008233">
    <property type="term" value="F:peptidase activity"/>
    <property type="evidence" value="ECO:0007669"/>
    <property type="project" value="UniProtKB-KW"/>
</dbReference>
<feature type="region of interest" description="Disordered" evidence="1">
    <location>
        <begin position="28"/>
        <end position="49"/>
    </location>
</feature>
<dbReference type="Pfam" id="PF13365">
    <property type="entry name" value="Trypsin_2"/>
    <property type="match status" value="1"/>
</dbReference>
<dbReference type="InterPro" id="IPR009003">
    <property type="entry name" value="Peptidase_S1_PA"/>
</dbReference>
<dbReference type="Gene3D" id="2.40.10.120">
    <property type="match status" value="1"/>
</dbReference>
<protein>
    <submittedName>
        <fullName evidence="2">Probable serine protease do-like</fullName>
        <ecNumber evidence="2">3.4.21.-</ecNumber>
    </submittedName>
</protein>
<reference evidence="2" key="1">
    <citation type="submission" date="2015-10" db="EMBL/GenBank/DDBJ databases">
        <authorList>
            <person name="Gilbert D.G."/>
        </authorList>
    </citation>
    <scope>NUCLEOTIDE SEQUENCE</scope>
</reference>
<proteinExistence type="predicted"/>
<name>A0A160U1M3_9ZZZZ</name>
<sequence length="274" mass="29299">MMRSFDWVIYALVLGVVVWTMFSQDPKADAPEPPPTVLESEGPTLPPPSPLDEQVLVQVSEPKDGIGTAFAVNKNGQWITARHVVDGCNSVGLLVAPGQYVPVDSIVVDPDHDLALLSTGRSPNSVKLDLVSPLRIGTHGYHVGYPQGRPGEVATKLMSRSKLITRGRREGAEPILAWAEIGRTRGLNGSLGGISGGPVFDAGGTVRGVIVAESPRRGRIYTAAPTSIDAFLTSLSVEREDGPTEIFAEETYGPMSDNARRRLQVVKVACRVTP</sequence>
<keyword evidence="2" id="KW-0645">Protease</keyword>
<dbReference type="EC" id="3.4.21.-" evidence="2"/>
<keyword evidence="2" id="KW-0378">Hydrolase</keyword>
<accession>A0A160U1M3</accession>
<evidence type="ECO:0000256" key="1">
    <source>
        <dbReference type="SAM" id="MobiDB-lite"/>
    </source>
</evidence>
<dbReference type="GO" id="GO:0006508">
    <property type="term" value="P:proteolysis"/>
    <property type="evidence" value="ECO:0007669"/>
    <property type="project" value="UniProtKB-KW"/>
</dbReference>
<dbReference type="EMBL" id="CZQD01000038">
    <property type="protein sequence ID" value="CUS57067.1"/>
    <property type="molecule type" value="Genomic_DNA"/>
</dbReference>
<dbReference type="SUPFAM" id="SSF50494">
    <property type="entry name" value="Trypsin-like serine proteases"/>
    <property type="match status" value="1"/>
</dbReference>